<dbReference type="RefSeq" id="WP_013984473.1">
    <property type="nucleotide sequence ID" value="NC_015740.1"/>
</dbReference>
<dbReference type="AlphaFoldDB" id="A0A0H3Z4C4"/>
<proteinExistence type="predicted"/>
<dbReference type="Proteomes" id="UP001158076">
    <property type="component" value="Unassembled WGS sequence"/>
</dbReference>
<accession>A0A0H3Z4C4</accession>
<comment type="caution">
    <text evidence="1">The sequence shown here is derived from an EMBL/GenBank/DDBJ whole genome shotgun (WGS) entry which is preliminary data.</text>
</comment>
<dbReference type="KEGG" id="psz:PSTAB_4113"/>
<accession>F8H6S0</accession>
<protein>
    <submittedName>
        <fullName evidence="1">Uncharacterized protein</fullName>
    </submittedName>
</protein>
<dbReference type="EMBL" id="JAODZE010000019">
    <property type="protein sequence ID" value="MDH0147830.1"/>
    <property type="molecule type" value="Genomic_DNA"/>
</dbReference>
<name>A0A0H3Z4C4_STUST</name>
<organism evidence="1 3">
    <name type="scientific">Stutzerimonas stutzeri</name>
    <name type="common">Pseudomonas stutzeri</name>
    <dbReference type="NCBI Taxonomy" id="316"/>
    <lineage>
        <taxon>Bacteria</taxon>
        <taxon>Pseudomonadati</taxon>
        <taxon>Pseudomonadota</taxon>
        <taxon>Gammaproteobacteria</taxon>
        <taxon>Pseudomonadales</taxon>
        <taxon>Pseudomonadaceae</taxon>
        <taxon>Stutzerimonas</taxon>
    </lineage>
</organism>
<evidence type="ECO:0000313" key="1">
    <source>
        <dbReference type="EMBL" id="MDH0147830.1"/>
    </source>
</evidence>
<dbReference type="Proteomes" id="UP001158500">
    <property type="component" value="Unassembled WGS sequence"/>
</dbReference>
<dbReference type="EMBL" id="JAOCAE010000008">
    <property type="protein sequence ID" value="MDH1237038.1"/>
    <property type="molecule type" value="Genomic_DNA"/>
</dbReference>
<sequence>MRGFVLVPLIALLAGCSSWMPKPDPQQAWVDLDPNGQTTLQAVAVDGRTLDDDRFFQVPPGSRRLEMRYRFDVDGANIGPGSSSLARDCKLTLEYDQFTAGARYRLVAGGYGFRPWAKLYDQHQYVLARAEEKGCGDLAGR</sequence>
<dbReference type="PROSITE" id="PS51257">
    <property type="entry name" value="PROKAR_LIPOPROTEIN"/>
    <property type="match status" value="1"/>
</dbReference>
<reference evidence="1" key="1">
    <citation type="submission" date="2022-09" db="EMBL/GenBank/DDBJ databases">
        <title>Intensive care unit water sources are persistently colonized with multi-drug resistant bacteria and are the site of extensive horizontal gene transfer of antibiotic resistance genes.</title>
        <authorList>
            <person name="Diorio-Toth L."/>
        </authorList>
    </citation>
    <scope>NUCLEOTIDE SEQUENCE</scope>
    <source>
        <strain evidence="2">GD03947</strain>
        <strain evidence="1">GD04147</strain>
    </source>
</reference>
<gene>
    <name evidence="2" type="ORF">N5C32_13450</name>
    <name evidence="1" type="ORF">N7335_15665</name>
</gene>
<evidence type="ECO:0000313" key="3">
    <source>
        <dbReference type="Proteomes" id="UP001158076"/>
    </source>
</evidence>
<evidence type="ECO:0000313" key="2">
    <source>
        <dbReference type="EMBL" id="MDH1237038.1"/>
    </source>
</evidence>